<name>A0ACB8T651_9AGAM</name>
<dbReference type="Proteomes" id="UP000814140">
    <property type="component" value="Unassembled WGS sequence"/>
</dbReference>
<organism evidence="1 2">
    <name type="scientific">Artomyces pyxidatus</name>
    <dbReference type="NCBI Taxonomy" id="48021"/>
    <lineage>
        <taxon>Eukaryota</taxon>
        <taxon>Fungi</taxon>
        <taxon>Dikarya</taxon>
        <taxon>Basidiomycota</taxon>
        <taxon>Agaricomycotina</taxon>
        <taxon>Agaricomycetes</taxon>
        <taxon>Russulales</taxon>
        <taxon>Auriscalpiaceae</taxon>
        <taxon>Artomyces</taxon>
    </lineage>
</organism>
<evidence type="ECO:0000313" key="1">
    <source>
        <dbReference type="EMBL" id="KAI0063745.1"/>
    </source>
</evidence>
<proteinExistence type="predicted"/>
<sequence length="73" mass="7990">MPRTHLRRSKFGLLTCVLGHNISDKSAYPSGTGRDDRLVTAAVISHCCFLRLLDIRSPRCGRLAAVCSSMTLS</sequence>
<reference evidence="1" key="2">
    <citation type="journal article" date="2022" name="New Phytol.">
        <title>Evolutionary transition to the ectomycorrhizal habit in the genomes of a hyperdiverse lineage of mushroom-forming fungi.</title>
        <authorList>
            <person name="Looney B."/>
            <person name="Miyauchi S."/>
            <person name="Morin E."/>
            <person name="Drula E."/>
            <person name="Courty P.E."/>
            <person name="Kohler A."/>
            <person name="Kuo A."/>
            <person name="LaButti K."/>
            <person name="Pangilinan J."/>
            <person name="Lipzen A."/>
            <person name="Riley R."/>
            <person name="Andreopoulos W."/>
            <person name="He G."/>
            <person name="Johnson J."/>
            <person name="Nolan M."/>
            <person name="Tritt A."/>
            <person name="Barry K.W."/>
            <person name="Grigoriev I.V."/>
            <person name="Nagy L.G."/>
            <person name="Hibbett D."/>
            <person name="Henrissat B."/>
            <person name="Matheny P.B."/>
            <person name="Labbe J."/>
            <person name="Martin F.M."/>
        </authorList>
    </citation>
    <scope>NUCLEOTIDE SEQUENCE</scope>
    <source>
        <strain evidence="1">HHB10654</strain>
    </source>
</reference>
<reference evidence="1" key="1">
    <citation type="submission" date="2021-03" db="EMBL/GenBank/DDBJ databases">
        <authorList>
            <consortium name="DOE Joint Genome Institute"/>
            <person name="Ahrendt S."/>
            <person name="Looney B.P."/>
            <person name="Miyauchi S."/>
            <person name="Morin E."/>
            <person name="Drula E."/>
            <person name="Courty P.E."/>
            <person name="Chicoki N."/>
            <person name="Fauchery L."/>
            <person name="Kohler A."/>
            <person name="Kuo A."/>
            <person name="Labutti K."/>
            <person name="Pangilinan J."/>
            <person name="Lipzen A."/>
            <person name="Riley R."/>
            <person name="Andreopoulos W."/>
            <person name="He G."/>
            <person name="Johnson J."/>
            <person name="Barry K.W."/>
            <person name="Grigoriev I.V."/>
            <person name="Nagy L."/>
            <person name="Hibbett D."/>
            <person name="Henrissat B."/>
            <person name="Matheny P.B."/>
            <person name="Labbe J."/>
            <person name="Martin F."/>
        </authorList>
    </citation>
    <scope>NUCLEOTIDE SEQUENCE</scope>
    <source>
        <strain evidence="1">HHB10654</strain>
    </source>
</reference>
<dbReference type="EMBL" id="MU277201">
    <property type="protein sequence ID" value="KAI0063745.1"/>
    <property type="molecule type" value="Genomic_DNA"/>
</dbReference>
<accession>A0ACB8T651</accession>
<keyword evidence="2" id="KW-1185">Reference proteome</keyword>
<gene>
    <name evidence="1" type="ORF">BV25DRAFT_356037</name>
</gene>
<comment type="caution">
    <text evidence="1">The sequence shown here is derived from an EMBL/GenBank/DDBJ whole genome shotgun (WGS) entry which is preliminary data.</text>
</comment>
<protein>
    <submittedName>
        <fullName evidence="1">Uncharacterized protein</fullName>
    </submittedName>
</protein>
<evidence type="ECO:0000313" key="2">
    <source>
        <dbReference type="Proteomes" id="UP000814140"/>
    </source>
</evidence>